<dbReference type="NCBIfam" id="NF009214">
    <property type="entry name" value="PRK12563.1"/>
    <property type="match status" value="1"/>
</dbReference>
<dbReference type="RefSeq" id="WP_111195621.1">
    <property type="nucleotide sequence ID" value="NZ_QKVK01000001.1"/>
</dbReference>
<evidence type="ECO:0000256" key="4">
    <source>
        <dbReference type="ARBA" id="ARBA00022679"/>
    </source>
</evidence>
<dbReference type="EC" id="2.7.7.4" evidence="2"/>
<dbReference type="Proteomes" id="UP000248795">
    <property type="component" value="Unassembled WGS sequence"/>
</dbReference>
<dbReference type="InterPro" id="IPR002500">
    <property type="entry name" value="PAPS_reduct_dom"/>
</dbReference>
<dbReference type="Gene3D" id="3.40.50.620">
    <property type="entry name" value="HUPs"/>
    <property type="match status" value="1"/>
</dbReference>
<dbReference type="NCBIfam" id="NF003587">
    <property type="entry name" value="PRK05253.1"/>
    <property type="match status" value="1"/>
</dbReference>
<evidence type="ECO:0000256" key="1">
    <source>
        <dbReference type="ARBA" id="ARBA00008885"/>
    </source>
</evidence>
<dbReference type="NCBIfam" id="TIGR02039">
    <property type="entry name" value="CysD"/>
    <property type="match status" value="1"/>
</dbReference>
<evidence type="ECO:0000313" key="12">
    <source>
        <dbReference type="EMBL" id="PZF78293.1"/>
    </source>
</evidence>
<gene>
    <name evidence="12" type="ORF">DK847_00245</name>
</gene>
<protein>
    <recommendedName>
        <fullName evidence="3">Sulfate adenylyltransferase subunit 2</fullName>
        <ecNumber evidence="2">2.7.7.4</ecNumber>
    </recommendedName>
    <alternativeName>
        <fullName evidence="8">ATP-sulfurylase small subunit</fullName>
    </alternativeName>
    <alternativeName>
        <fullName evidence="9">Sulfate adenylate transferase</fullName>
    </alternativeName>
</protein>
<accession>A0A2W2CDG6</accession>
<keyword evidence="6" id="KW-0547">Nucleotide-binding</keyword>
<evidence type="ECO:0000256" key="6">
    <source>
        <dbReference type="ARBA" id="ARBA00022741"/>
    </source>
</evidence>
<evidence type="ECO:0000256" key="5">
    <source>
        <dbReference type="ARBA" id="ARBA00022695"/>
    </source>
</evidence>
<dbReference type="SUPFAM" id="SSF52402">
    <property type="entry name" value="Adenine nucleotide alpha hydrolases-like"/>
    <property type="match status" value="1"/>
</dbReference>
<feature type="domain" description="Phosphoadenosine phosphosulphate reductase" evidence="11">
    <location>
        <begin position="33"/>
        <end position="259"/>
    </location>
</feature>
<comment type="caution">
    <text evidence="12">The sequence shown here is derived from an EMBL/GenBank/DDBJ whole genome shotgun (WGS) entry which is preliminary data.</text>
</comment>
<evidence type="ECO:0000256" key="7">
    <source>
        <dbReference type="ARBA" id="ARBA00022840"/>
    </source>
</evidence>
<evidence type="ECO:0000256" key="9">
    <source>
        <dbReference type="ARBA" id="ARBA00031812"/>
    </source>
</evidence>
<dbReference type="AlphaFoldDB" id="A0A2W2CDG6"/>
<proteinExistence type="inferred from homology"/>
<evidence type="ECO:0000313" key="13">
    <source>
        <dbReference type="Proteomes" id="UP000248795"/>
    </source>
</evidence>
<dbReference type="PIRSF" id="PIRSF002936">
    <property type="entry name" value="CysDAde_trans"/>
    <property type="match status" value="1"/>
</dbReference>
<comment type="similarity">
    <text evidence="1">Belongs to the PAPS reductase family. CysD subfamily.</text>
</comment>
<evidence type="ECO:0000256" key="8">
    <source>
        <dbReference type="ARBA" id="ARBA00030256"/>
    </source>
</evidence>
<dbReference type="GO" id="GO:0005524">
    <property type="term" value="F:ATP binding"/>
    <property type="evidence" value="ECO:0007669"/>
    <property type="project" value="UniProtKB-KW"/>
</dbReference>
<dbReference type="FunFam" id="3.40.50.620:FF:000002">
    <property type="entry name" value="Sulfate adenylyltransferase subunit 2"/>
    <property type="match status" value="1"/>
</dbReference>
<comment type="catalytic activity">
    <reaction evidence="10">
        <text>sulfate + ATP + H(+) = adenosine 5'-phosphosulfate + diphosphate</text>
        <dbReference type="Rhea" id="RHEA:18133"/>
        <dbReference type="ChEBI" id="CHEBI:15378"/>
        <dbReference type="ChEBI" id="CHEBI:16189"/>
        <dbReference type="ChEBI" id="CHEBI:30616"/>
        <dbReference type="ChEBI" id="CHEBI:33019"/>
        <dbReference type="ChEBI" id="CHEBI:58243"/>
        <dbReference type="EC" id="2.7.7.4"/>
    </reaction>
</comment>
<evidence type="ECO:0000259" key="11">
    <source>
        <dbReference type="Pfam" id="PF01507"/>
    </source>
</evidence>
<keyword evidence="4 12" id="KW-0808">Transferase</keyword>
<keyword evidence="7" id="KW-0067">ATP-binding</keyword>
<organism evidence="12 13">
    <name type="scientific">Aestuariivirga litoralis</name>
    <dbReference type="NCBI Taxonomy" id="2650924"/>
    <lineage>
        <taxon>Bacteria</taxon>
        <taxon>Pseudomonadati</taxon>
        <taxon>Pseudomonadota</taxon>
        <taxon>Alphaproteobacteria</taxon>
        <taxon>Hyphomicrobiales</taxon>
        <taxon>Aestuariivirgaceae</taxon>
        <taxon>Aestuariivirga</taxon>
    </lineage>
</organism>
<dbReference type="InterPro" id="IPR011784">
    <property type="entry name" value="SO4_adenylTrfase_ssu"/>
</dbReference>
<dbReference type="EMBL" id="QKVK01000001">
    <property type="protein sequence ID" value="PZF78293.1"/>
    <property type="molecule type" value="Genomic_DNA"/>
</dbReference>
<dbReference type="InterPro" id="IPR050128">
    <property type="entry name" value="Sulfate_adenylyltrnsfr_sub2"/>
</dbReference>
<reference evidence="13" key="1">
    <citation type="submission" date="2018-06" db="EMBL/GenBank/DDBJ databases">
        <title>Aestuariibacter litoralis strain KCTC 52945T.</title>
        <authorList>
            <person name="Li X."/>
            <person name="Salam N."/>
            <person name="Li J.-L."/>
            <person name="Chen Y.-M."/>
            <person name="Yang Z.-W."/>
            <person name="Zhang L.-Y."/>
            <person name="Han M.-X."/>
            <person name="Xiao M."/>
            <person name="Li W.-J."/>
        </authorList>
    </citation>
    <scope>NUCLEOTIDE SEQUENCE [LARGE SCALE GENOMIC DNA]</scope>
    <source>
        <strain evidence="13">KCTC 52945</strain>
    </source>
</reference>
<evidence type="ECO:0000256" key="10">
    <source>
        <dbReference type="ARBA" id="ARBA00049370"/>
    </source>
</evidence>
<dbReference type="PANTHER" id="PTHR43196:SF1">
    <property type="entry name" value="SULFATE ADENYLYLTRANSFERASE SUBUNIT 2"/>
    <property type="match status" value="1"/>
</dbReference>
<name>A0A2W2CDG6_9HYPH</name>
<dbReference type="Pfam" id="PF01507">
    <property type="entry name" value="PAPS_reduct"/>
    <property type="match status" value="1"/>
</dbReference>
<dbReference type="PANTHER" id="PTHR43196">
    <property type="entry name" value="SULFATE ADENYLYLTRANSFERASE SUBUNIT 2"/>
    <property type="match status" value="1"/>
</dbReference>
<evidence type="ECO:0000256" key="2">
    <source>
        <dbReference type="ARBA" id="ARBA00012391"/>
    </source>
</evidence>
<dbReference type="GO" id="GO:0004781">
    <property type="term" value="F:sulfate adenylyltransferase (ATP) activity"/>
    <property type="evidence" value="ECO:0007669"/>
    <property type="project" value="UniProtKB-EC"/>
</dbReference>
<dbReference type="GO" id="GO:0000103">
    <property type="term" value="P:sulfate assimilation"/>
    <property type="evidence" value="ECO:0007669"/>
    <property type="project" value="InterPro"/>
</dbReference>
<evidence type="ECO:0000256" key="3">
    <source>
        <dbReference type="ARBA" id="ARBA00022004"/>
    </source>
</evidence>
<sequence length="305" mass="34838">MPGVQPMRLSHLDRLEAEAIHIIRETAAQFRKPVLLYSIGKDSTTLLHLCAKAFHPGKPPFPLLHIDSTWEFRDALAFRDRVVKHYGVELIVYRNEEGVQKNINPFDHGSSLYTEIMRTVPLKQAITELGFDAAIGGARRDEEKSRAKERVFSVRDASHGWNPKNQRPELWDNYNGRLAPGQTMRVFPISNWTELDVWLYILREEIPLPPVYFAAERPVVTRDGQIILVDDDRMRLHPGEEPEMRPVRFRTCGCYPLTGGMLSAAKDVREVILETVQASGSERAGRMIDKDGASAMEDKKRQGYF</sequence>
<keyword evidence="5 12" id="KW-0548">Nucleotidyltransferase</keyword>
<dbReference type="InterPro" id="IPR014729">
    <property type="entry name" value="Rossmann-like_a/b/a_fold"/>
</dbReference>
<keyword evidence="13" id="KW-1185">Reference proteome</keyword>